<dbReference type="InterPro" id="IPR037359">
    <property type="entry name" value="NST/OST"/>
</dbReference>
<evidence type="ECO:0000259" key="3">
    <source>
        <dbReference type="Pfam" id="PF00685"/>
    </source>
</evidence>
<accession>A0A285UVK6</accession>
<dbReference type="OrthoDB" id="9778870at2"/>
<dbReference type="Gene3D" id="3.40.50.300">
    <property type="entry name" value="P-loop containing nucleotide triphosphate hydrolases"/>
    <property type="match status" value="1"/>
</dbReference>
<evidence type="ECO:0000313" key="5">
    <source>
        <dbReference type="Proteomes" id="UP000219167"/>
    </source>
</evidence>
<protein>
    <submittedName>
        <fullName evidence="4">Sulfotransferase domain-containing protein</fullName>
    </submittedName>
</protein>
<keyword evidence="2" id="KW-0325">Glycoprotein</keyword>
<dbReference type="AlphaFoldDB" id="A0A285UVK6"/>
<gene>
    <name evidence="4" type="ORF">SAMN05892877_11891</name>
</gene>
<sequence length="253" mass="28520">MLPAASRAIQDGIGMHIGHIIIIGAMKAGTTTLYHLLSQHSKVTMSHRKGFKSTKELDYFLEDREKKYARFFKHDVPGGSWTLEASPSYTKNYLANGCADRIAALPKQKKLIYILRDPIDRIDSHMSHNASRGRSINGARATRGFDDASSYWSQIQRFDAAGFSDTLLLLDFEDLCSDPVNSVRKVQEFIGLDFEEPTDVRVHNSRRSSGRLLTEAQERKHWQNIKSDIEALAASGRFAAAQKWIDTWSAKFG</sequence>
<keyword evidence="5" id="KW-1185">Reference proteome</keyword>
<dbReference type="Proteomes" id="UP000219167">
    <property type="component" value="Unassembled WGS sequence"/>
</dbReference>
<dbReference type="InterPro" id="IPR000863">
    <property type="entry name" value="Sulfotransferase_dom"/>
</dbReference>
<evidence type="ECO:0000313" key="4">
    <source>
        <dbReference type="EMBL" id="SOC45862.1"/>
    </source>
</evidence>
<evidence type="ECO:0000256" key="1">
    <source>
        <dbReference type="ARBA" id="ARBA00022679"/>
    </source>
</evidence>
<organism evidence="4 5">
    <name type="scientific">Rhizobium subbaraonis</name>
    <dbReference type="NCBI Taxonomy" id="908946"/>
    <lineage>
        <taxon>Bacteria</taxon>
        <taxon>Pseudomonadati</taxon>
        <taxon>Pseudomonadota</taxon>
        <taxon>Alphaproteobacteria</taxon>
        <taxon>Hyphomicrobiales</taxon>
        <taxon>Rhizobiaceae</taxon>
        <taxon>Rhizobium/Agrobacterium group</taxon>
        <taxon>Rhizobium</taxon>
    </lineage>
</organism>
<dbReference type="InterPro" id="IPR027417">
    <property type="entry name" value="P-loop_NTPase"/>
</dbReference>
<dbReference type="PANTHER" id="PTHR10605">
    <property type="entry name" value="HEPARAN SULFATE SULFOTRANSFERASE"/>
    <property type="match status" value="1"/>
</dbReference>
<dbReference type="Pfam" id="PF00685">
    <property type="entry name" value="Sulfotransfer_1"/>
    <property type="match status" value="1"/>
</dbReference>
<dbReference type="GO" id="GO:0008146">
    <property type="term" value="F:sulfotransferase activity"/>
    <property type="evidence" value="ECO:0007669"/>
    <property type="project" value="InterPro"/>
</dbReference>
<reference evidence="4 5" key="1">
    <citation type="submission" date="2017-08" db="EMBL/GenBank/DDBJ databases">
        <authorList>
            <person name="de Groot N.N."/>
        </authorList>
    </citation>
    <scope>NUCLEOTIDE SEQUENCE [LARGE SCALE GENOMIC DNA]</scope>
    <source>
        <strain evidence="4 5">JC85</strain>
    </source>
</reference>
<name>A0A285UVK6_9HYPH</name>
<keyword evidence="1 4" id="KW-0808">Transferase</keyword>
<dbReference type="SUPFAM" id="SSF52540">
    <property type="entry name" value="P-loop containing nucleoside triphosphate hydrolases"/>
    <property type="match status" value="1"/>
</dbReference>
<proteinExistence type="predicted"/>
<dbReference type="EMBL" id="OBQD01000018">
    <property type="protein sequence ID" value="SOC45862.1"/>
    <property type="molecule type" value="Genomic_DNA"/>
</dbReference>
<dbReference type="PANTHER" id="PTHR10605:SF56">
    <property type="entry name" value="BIFUNCTIONAL HEPARAN SULFATE N-DEACETYLASE_N-SULFOTRANSFERASE"/>
    <property type="match status" value="1"/>
</dbReference>
<feature type="domain" description="Sulfotransferase" evidence="3">
    <location>
        <begin position="19"/>
        <end position="196"/>
    </location>
</feature>
<evidence type="ECO:0000256" key="2">
    <source>
        <dbReference type="ARBA" id="ARBA00023180"/>
    </source>
</evidence>